<gene>
    <name evidence="1" type="ORF">MXD59_22175</name>
</gene>
<accession>A0ABT0K3P2</accession>
<name>A0ABT0K3P2_9ACTN</name>
<comment type="caution">
    <text evidence="1">The sequence shown here is derived from an EMBL/GenBank/DDBJ whole genome shotgun (WGS) entry which is preliminary data.</text>
</comment>
<proteinExistence type="predicted"/>
<evidence type="ECO:0000313" key="1">
    <source>
        <dbReference type="EMBL" id="MCK9878444.1"/>
    </source>
</evidence>
<keyword evidence="2" id="KW-1185">Reference proteome</keyword>
<reference evidence="1 2" key="1">
    <citation type="submission" date="2022-04" db="EMBL/GenBank/DDBJ databases">
        <title>Genome diversity in the genus Frankia.</title>
        <authorList>
            <person name="Carlos-Shanley C."/>
            <person name="Hahn D."/>
        </authorList>
    </citation>
    <scope>NUCLEOTIDE SEQUENCE [LARGE SCALE GENOMIC DNA]</scope>
    <source>
        <strain evidence="1 2">Ag45/Mut15</strain>
    </source>
</reference>
<dbReference type="EMBL" id="JALKFT010000034">
    <property type="protein sequence ID" value="MCK9878444.1"/>
    <property type="molecule type" value="Genomic_DNA"/>
</dbReference>
<protein>
    <submittedName>
        <fullName evidence="1">Cytochrome P450</fullName>
    </submittedName>
</protein>
<evidence type="ECO:0000313" key="2">
    <source>
        <dbReference type="Proteomes" id="UP001201873"/>
    </source>
</evidence>
<dbReference type="Proteomes" id="UP001201873">
    <property type="component" value="Unassembled WGS sequence"/>
</dbReference>
<dbReference type="SUPFAM" id="SSF48264">
    <property type="entry name" value="Cytochrome P450"/>
    <property type="match status" value="1"/>
</dbReference>
<sequence length="85" mass="9783">MLVDRSGWMFVLLRRFRPILSVGPITVVTRSDDVRAVLGDHEHFTVALYTPKMAEITGPFIGSPPRAWGGREWHQHGGRWRWSVE</sequence>
<dbReference type="RefSeq" id="WP_248812674.1">
    <property type="nucleotide sequence ID" value="NZ_JALKFT010000034.1"/>
</dbReference>
<dbReference type="InterPro" id="IPR036396">
    <property type="entry name" value="Cyt_P450_sf"/>
</dbReference>
<organism evidence="1 2">
    <name type="scientific">Frankia umida</name>
    <dbReference type="NCBI Taxonomy" id="573489"/>
    <lineage>
        <taxon>Bacteria</taxon>
        <taxon>Bacillati</taxon>
        <taxon>Actinomycetota</taxon>
        <taxon>Actinomycetes</taxon>
        <taxon>Frankiales</taxon>
        <taxon>Frankiaceae</taxon>
        <taxon>Frankia</taxon>
    </lineage>
</organism>